<gene>
    <name evidence="3" type="ORF">GCM10009550_32410</name>
</gene>
<name>A0ABN1R583_9ACTN</name>
<dbReference type="Proteomes" id="UP001500665">
    <property type="component" value="Unassembled WGS sequence"/>
</dbReference>
<feature type="chain" id="PRO_5045592632" evidence="2">
    <location>
        <begin position="30"/>
        <end position="214"/>
    </location>
</feature>
<sequence length="214" mass="23133">MRTLSTGGSLLTALAAACLLVVSDTAATAAPPPPGYRTDQVLATAVHPTLGGISIRRGFWDADTDKGWGYDKVRHKHNISSIYAQKRVLMSPNIEQQGTSYVLRAWAGRYRCSGSACRLVEQREVRGIYTSVHMASLHGWPVNGVLGLQTMYCINPQSAARCPDWVVPAIERPGTPTGVSPRATPDGGVRDGITLRTAYKPLPRTLPRRAASPR</sequence>
<evidence type="ECO:0000313" key="4">
    <source>
        <dbReference type="Proteomes" id="UP001500665"/>
    </source>
</evidence>
<evidence type="ECO:0000313" key="3">
    <source>
        <dbReference type="EMBL" id="GAA0952063.1"/>
    </source>
</evidence>
<evidence type="ECO:0000256" key="2">
    <source>
        <dbReference type="SAM" id="SignalP"/>
    </source>
</evidence>
<comment type="caution">
    <text evidence="3">The sequence shown here is derived from an EMBL/GenBank/DDBJ whole genome shotgun (WGS) entry which is preliminary data.</text>
</comment>
<feature type="signal peptide" evidence="2">
    <location>
        <begin position="1"/>
        <end position="29"/>
    </location>
</feature>
<proteinExistence type="predicted"/>
<keyword evidence="2" id="KW-0732">Signal</keyword>
<accession>A0ABN1R583</accession>
<keyword evidence="4" id="KW-1185">Reference proteome</keyword>
<evidence type="ECO:0000256" key="1">
    <source>
        <dbReference type="SAM" id="MobiDB-lite"/>
    </source>
</evidence>
<organism evidence="3 4">
    <name type="scientific">Actinocorallia libanotica</name>
    <dbReference type="NCBI Taxonomy" id="46162"/>
    <lineage>
        <taxon>Bacteria</taxon>
        <taxon>Bacillati</taxon>
        <taxon>Actinomycetota</taxon>
        <taxon>Actinomycetes</taxon>
        <taxon>Streptosporangiales</taxon>
        <taxon>Thermomonosporaceae</taxon>
        <taxon>Actinocorallia</taxon>
    </lineage>
</organism>
<reference evidence="3 4" key="1">
    <citation type="journal article" date="2019" name="Int. J. Syst. Evol. Microbiol.">
        <title>The Global Catalogue of Microorganisms (GCM) 10K type strain sequencing project: providing services to taxonomists for standard genome sequencing and annotation.</title>
        <authorList>
            <consortium name="The Broad Institute Genomics Platform"/>
            <consortium name="The Broad Institute Genome Sequencing Center for Infectious Disease"/>
            <person name="Wu L."/>
            <person name="Ma J."/>
        </authorList>
    </citation>
    <scope>NUCLEOTIDE SEQUENCE [LARGE SCALE GENOMIC DNA]</scope>
    <source>
        <strain evidence="3 4">JCM 10696</strain>
    </source>
</reference>
<protein>
    <submittedName>
        <fullName evidence="3">Uncharacterized protein</fullName>
    </submittedName>
</protein>
<feature type="region of interest" description="Disordered" evidence="1">
    <location>
        <begin position="173"/>
        <end position="194"/>
    </location>
</feature>
<dbReference type="EMBL" id="BAAAHH010000011">
    <property type="protein sequence ID" value="GAA0952063.1"/>
    <property type="molecule type" value="Genomic_DNA"/>
</dbReference>
<dbReference type="RefSeq" id="WP_344241554.1">
    <property type="nucleotide sequence ID" value="NZ_BAAAHH010000011.1"/>
</dbReference>
<dbReference type="PROSITE" id="PS51257">
    <property type="entry name" value="PROKAR_LIPOPROTEIN"/>
    <property type="match status" value="1"/>
</dbReference>